<name>D7SI64_VITVI</name>
<evidence type="ECO:0000313" key="2">
    <source>
        <dbReference type="Proteomes" id="UP000009183"/>
    </source>
</evidence>
<dbReference type="PaxDb" id="29760-VIT_17s0000g06720.t01"/>
<evidence type="ECO:0000313" key="1">
    <source>
        <dbReference type="EMBL" id="CBI15174.3"/>
    </source>
</evidence>
<dbReference type="Proteomes" id="UP000009183">
    <property type="component" value="Chromosome 17"/>
</dbReference>
<dbReference type="EMBL" id="FN594950">
    <property type="protein sequence ID" value="CBI15174.3"/>
    <property type="molecule type" value="Genomic_DNA"/>
</dbReference>
<organism evidence="1 2">
    <name type="scientific">Vitis vinifera</name>
    <name type="common">Grape</name>
    <dbReference type="NCBI Taxonomy" id="29760"/>
    <lineage>
        <taxon>Eukaryota</taxon>
        <taxon>Viridiplantae</taxon>
        <taxon>Streptophyta</taxon>
        <taxon>Embryophyta</taxon>
        <taxon>Tracheophyta</taxon>
        <taxon>Spermatophyta</taxon>
        <taxon>Magnoliopsida</taxon>
        <taxon>eudicotyledons</taxon>
        <taxon>Gunneridae</taxon>
        <taxon>Pentapetalae</taxon>
        <taxon>rosids</taxon>
        <taxon>Vitales</taxon>
        <taxon>Vitaceae</taxon>
        <taxon>Viteae</taxon>
        <taxon>Vitis</taxon>
    </lineage>
</organism>
<dbReference type="HOGENOM" id="CLU_3054279_0_0_1"/>
<gene>
    <name evidence="1" type="ordered locus">VIT_17s0000g06720</name>
</gene>
<reference evidence="2" key="1">
    <citation type="journal article" date="2007" name="Nature">
        <title>The grapevine genome sequence suggests ancestral hexaploidization in major angiosperm phyla.</title>
        <authorList>
            <consortium name="The French-Italian Public Consortium for Grapevine Genome Characterization."/>
            <person name="Jaillon O."/>
            <person name="Aury J.-M."/>
            <person name="Noel B."/>
            <person name="Policriti A."/>
            <person name="Clepet C."/>
            <person name="Casagrande A."/>
            <person name="Choisne N."/>
            <person name="Aubourg S."/>
            <person name="Vitulo N."/>
            <person name="Jubin C."/>
            <person name="Vezzi A."/>
            <person name="Legeai F."/>
            <person name="Hugueney P."/>
            <person name="Dasilva C."/>
            <person name="Horner D."/>
            <person name="Mica E."/>
            <person name="Jublot D."/>
            <person name="Poulain J."/>
            <person name="Bruyere C."/>
            <person name="Billault A."/>
            <person name="Segurens B."/>
            <person name="Gouyvenoux M."/>
            <person name="Ugarte E."/>
            <person name="Cattonaro F."/>
            <person name="Anthouard V."/>
            <person name="Vico V."/>
            <person name="Del Fabbro C."/>
            <person name="Alaux M."/>
            <person name="Di Gaspero G."/>
            <person name="Dumas V."/>
            <person name="Felice N."/>
            <person name="Paillard S."/>
            <person name="Juman I."/>
            <person name="Moroldo M."/>
            <person name="Scalabrin S."/>
            <person name="Canaguier A."/>
            <person name="Le Clainche I."/>
            <person name="Malacrida G."/>
            <person name="Durand E."/>
            <person name="Pesole G."/>
            <person name="Laucou V."/>
            <person name="Chatelet P."/>
            <person name="Merdinoglu D."/>
            <person name="Delledonne M."/>
            <person name="Pezzotti M."/>
            <person name="Lecharny A."/>
            <person name="Scarpelli C."/>
            <person name="Artiguenave F."/>
            <person name="Pe M.E."/>
            <person name="Valle G."/>
            <person name="Morgante M."/>
            <person name="Caboche M."/>
            <person name="Adam-Blondon A.-F."/>
            <person name="Weissenbach J."/>
            <person name="Quetier F."/>
            <person name="Wincker P."/>
        </authorList>
    </citation>
    <scope>NUCLEOTIDE SEQUENCE [LARGE SCALE GENOMIC DNA]</scope>
    <source>
        <strain evidence="2">cv. Pinot noir / PN40024</strain>
    </source>
</reference>
<accession>D7SI64</accession>
<keyword evidence="2" id="KW-1185">Reference proteome</keyword>
<protein>
    <submittedName>
        <fullName evidence="1">Uncharacterized protein</fullName>
    </submittedName>
</protein>
<sequence>MAVGTKVFLVNRMGLQGHYCHFDWPILLSGNHGTGAVIRVGFFSLVLVPCATGN</sequence>
<dbReference type="AlphaFoldDB" id="D7SI64"/>
<proteinExistence type="predicted"/>
<dbReference type="InParanoid" id="D7SI64"/>